<sequence>MIIETEKYYIPNKRRVILLPIAWREEFNIDVEDHVLIGLNENEIIISPDSVLETEFTKPAKVYKKGELTIPKSIDEHLEQKPHQLLVDPVNKCFYLSPVN</sequence>
<keyword evidence="1" id="KW-0238">DNA-binding</keyword>
<evidence type="ECO:0000313" key="3">
    <source>
        <dbReference type="EMBL" id="KSU79792.1"/>
    </source>
</evidence>
<dbReference type="PROSITE" id="PS51740">
    <property type="entry name" value="SPOVT_ABRB"/>
    <property type="match status" value="1"/>
</dbReference>
<accession>A0A0V8IZ39</accession>
<dbReference type="InterPro" id="IPR007159">
    <property type="entry name" value="SpoVT-AbrB_dom"/>
</dbReference>
<protein>
    <recommendedName>
        <fullName evidence="2">SpoVT-AbrB domain-containing protein</fullName>
    </recommendedName>
</protein>
<dbReference type="AlphaFoldDB" id="A0A0V8IZ39"/>
<reference evidence="3 4" key="1">
    <citation type="journal article" date="2014" name="Antonie Van Leeuwenhoek">
        <title>Fictibacillus enclensis sp. nov., isolated from marine sediment.</title>
        <authorList>
            <person name="Dastager S.G."/>
            <person name="Mawlankar R."/>
            <person name="Srinivasan K."/>
            <person name="Tang S.K."/>
            <person name="Lee J.C."/>
            <person name="Ramana V.V."/>
            <person name="Shouche Y.S."/>
        </authorList>
    </citation>
    <scope>NUCLEOTIDE SEQUENCE [LARGE SCALE GENOMIC DNA]</scope>
    <source>
        <strain evidence="3 4">NIO-1003</strain>
    </source>
</reference>
<dbReference type="EMBL" id="LNQN01000008">
    <property type="protein sequence ID" value="KSU79792.1"/>
    <property type="molecule type" value="Genomic_DNA"/>
</dbReference>
<proteinExistence type="predicted"/>
<dbReference type="SUPFAM" id="SSF89447">
    <property type="entry name" value="AbrB/MazE/MraZ-like"/>
    <property type="match status" value="1"/>
</dbReference>
<evidence type="ECO:0000256" key="1">
    <source>
        <dbReference type="PROSITE-ProRule" id="PRU01076"/>
    </source>
</evidence>
<dbReference type="OrthoDB" id="2968588at2"/>
<organism evidence="3 4">
    <name type="scientific">Fictibacillus enclensis</name>
    <dbReference type="NCBI Taxonomy" id="1017270"/>
    <lineage>
        <taxon>Bacteria</taxon>
        <taxon>Bacillati</taxon>
        <taxon>Bacillota</taxon>
        <taxon>Bacilli</taxon>
        <taxon>Bacillales</taxon>
        <taxon>Fictibacillaceae</taxon>
        <taxon>Fictibacillus</taxon>
    </lineage>
</organism>
<gene>
    <name evidence="3" type="ORF">AS030_21335</name>
</gene>
<evidence type="ECO:0000313" key="4">
    <source>
        <dbReference type="Proteomes" id="UP000054099"/>
    </source>
</evidence>
<dbReference type="RefSeq" id="WP_061975540.1">
    <property type="nucleotide sequence ID" value="NZ_FMAV01000006.1"/>
</dbReference>
<dbReference type="InterPro" id="IPR037914">
    <property type="entry name" value="SpoVT-AbrB_sf"/>
</dbReference>
<comment type="caution">
    <text evidence="3">The sequence shown here is derived from an EMBL/GenBank/DDBJ whole genome shotgun (WGS) entry which is preliminary data.</text>
</comment>
<keyword evidence="4" id="KW-1185">Reference proteome</keyword>
<evidence type="ECO:0000259" key="2">
    <source>
        <dbReference type="PROSITE" id="PS51740"/>
    </source>
</evidence>
<dbReference type="GO" id="GO:0003677">
    <property type="term" value="F:DNA binding"/>
    <property type="evidence" value="ECO:0007669"/>
    <property type="project" value="UniProtKB-UniRule"/>
</dbReference>
<name>A0A0V8IZ39_9BACL</name>
<feature type="domain" description="SpoVT-AbrB" evidence="2">
    <location>
        <begin position="57"/>
        <end position="100"/>
    </location>
</feature>
<dbReference type="Proteomes" id="UP000054099">
    <property type="component" value="Unassembled WGS sequence"/>
</dbReference>